<evidence type="ECO:0000256" key="1">
    <source>
        <dbReference type="SAM" id="MobiDB-lite"/>
    </source>
</evidence>
<evidence type="ECO:0000313" key="3">
    <source>
        <dbReference type="Proteomes" id="UP000830671"/>
    </source>
</evidence>
<dbReference type="EMBL" id="CP019479">
    <property type="protein sequence ID" value="UQC88063.1"/>
    <property type="molecule type" value="Genomic_DNA"/>
</dbReference>
<feature type="compositionally biased region" description="Polar residues" evidence="1">
    <location>
        <begin position="123"/>
        <end position="134"/>
    </location>
</feature>
<proteinExistence type="predicted"/>
<sequence>MALYRPLSDAFLPCWIPSRQNRTHPSHSIEPFLDQLVATRPAASVDMCRHHPGRPPIMFHWSLSLPFRRYLPGKVLSTSVTGYPSATTYTIHDQTLLIHRLFSAVPTCDSPSLLSKEGREKTQTAGSTGMNMNPESNKVMVTVLNGAVEPVAKHGPVSLSTSSNPERWVGVLRDTKGWSSWLAAERLVGGRRPIAGVIYATIDDASEQTYSTQTYWRLLLQLAPSPQGLSADASRERFELRKKRRLATTSNQKINVSEPRIAQNYSVAVDPTPDIWCRGQACLATPCSMSSLCTALIGRYPSSAEKTSKKKSEAEYCMAFRSGRVNSISQISDRRKVGGYGRGSELLCTQQDRDGGRGDAPRTMPASCFAFYAYDDGQALRELKASSSPQQGRRSGPTILACLLSGSWAGCLTHDVYLMVEAMARWHGWEWEHGAANTCRSGTEATPHRRRSTPDPTNDSFDNGTPKAKDAAKSSVGAPEFAPAPDEFTVAWGHGSYVSLAGWLAEAEAGKSQSCPRTPLFSAAYLDPNFADISDLSQRGGPFVTSNPSSLRTPRSWEERRCGTFLTDTLPTTADDRPRSTAIPNRYTYSLAHQARNMGAFEKTEAFHFACRLMNELQLEKIDFVRSRGKRKTANAYSVLRTPNDIPKSQHQSTAANGAPQYSMHHFLLGLAMRCTNFSAMFSPPDCDLTGNVVQGNEVHMGFEAWPQATGSLLHPRWYDPLLTYVLHVMAVARSIILYDFPRRSCSSKPACHNCLPADPANCTESRTLLMLHDPAEIAETATVTSAFVHRSAGEHR</sequence>
<protein>
    <submittedName>
        <fullName evidence="2">Uncharacterized protein</fullName>
    </submittedName>
</protein>
<feature type="region of interest" description="Disordered" evidence="1">
    <location>
        <begin position="112"/>
        <end position="134"/>
    </location>
</feature>
<organism evidence="2 3">
    <name type="scientific">Colletotrichum lupini</name>
    <dbReference type="NCBI Taxonomy" id="145971"/>
    <lineage>
        <taxon>Eukaryota</taxon>
        <taxon>Fungi</taxon>
        <taxon>Dikarya</taxon>
        <taxon>Ascomycota</taxon>
        <taxon>Pezizomycotina</taxon>
        <taxon>Sordariomycetes</taxon>
        <taxon>Hypocreomycetidae</taxon>
        <taxon>Glomerellales</taxon>
        <taxon>Glomerellaceae</taxon>
        <taxon>Colletotrichum</taxon>
        <taxon>Colletotrichum acutatum species complex</taxon>
    </lineage>
</organism>
<reference evidence="2" key="1">
    <citation type="journal article" date="2021" name="Mol. Plant Microbe Interact.">
        <title>Complete Genome Sequence of the Plant-Pathogenic Fungus Colletotrichum lupini.</title>
        <authorList>
            <person name="Baroncelli R."/>
            <person name="Pensec F."/>
            <person name="Da Lio D."/>
            <person name="Boufleur T."/>
            <person name="Vicente I."/>
            <person name="Sarrocco S."/>
            <person name="Picot A."/>
            <person name="Baraldi E."/>
            <person name="Sukno S."/>
            <person name="Thon M."/>
            <person name="Le Floch G."/>
        </authorList>
    </citation>
    <scope>NUCLEOTIDE SEQUENCE</scope>
    <source>
        <strain evidence="2">IMI 504893</strain>
    </source>
</reference>
<dbReference type="KEGG" id="clup:CLUP02_13585"/>
<dbReference type="Proteomes" id="UP000830671">
    <property type="component" value="Chromosome 7"/>
</dbReference>
<feature type="compositionally biased region" description="Polar residues" evidence="1">
    <location>
        <begin position="454"/>
        <end position="463"/>
    </location>
</feature>
<dbReference type="GeneID" id="73347533"/>
<gene>
    <name evidence="2" type="ORF">CLUP02_13585</name>
</gene>
<dbReference type="RefSeq" id="XP_049149669.1">
    <property type="nucleotide sequence ID" value="XM_049292523.1"/>
</dbReference>
<dbReference type="AlphaFoldDB" id="A0A9Q8T2Q0"/>
<name>A0A9Q8T2Q0_9PEZI</name>
<keyword evidence="3" id="KW-1185">Reference proteome</keyword>
<accession>A0A9Q8T2Q0</accession>
<evidence type="ECO:0000313" key="2">
    <source>
        <dbReference type="EMBL" id="UQC88063.1"/>
    </source>
</evidence>
<feature type="region of interest" description="Disordered" evidence="1">
    <location>
        <begin position="439"/>
        <end position="480"/>
    </location>
</feature>